<evidence type="ECO:0000313" key="6">
    <source>
        <dbReference type="Proteomes" id="UP001217089"/>
    </source>
</evidence>
<dbReference type="EMBL" id="JARBDR010000657">
    <property type="protein sequence ID" value="KAJ8308260.1"/>
    <property type="molecule type" value="Genomic_DNA"/>
</dbReference>
<evidence type="ECO:0000256" key="2">
    <source>
        <dbReference type="ARBA" id="ARBA00008712"/>
    </source>
</evidence>
<keyword evidence="3" id="KW-0964">Secreted</keyword>
<evidence type="ECO:0000313" key="5">
    <source>
        <dbReference type="EMBL" id="KAJ8308260.1"/>
    </source>
</evidence>
<dbReference type="PANTHER" id="PTHR15040">
    <property type="entry name" value="DERMATOPONTIN-RELATED"/>
    <property type="match status" value="1"/>
</dbReference>
<gene>
    <name evidence="5" type="ORF">KUTeg_013134</name>
</gene>
<dbReference type="Pfam" id="PF14704">
    <property type="entry name" value="DERM"/>
    <property type="match status" value="1"/>
</dbReference>
<evidence type="ECO:0000256" key="1">
    <source>
        <dbReference type="ARBA" id="ARBA00004613"/>
    </source>
</evidence>
<accession>A0ABQ9EWV8</accession>
<sequence length="192" mass="23295">MVGIEAHERSLMMKMNNYSVEFMYKNNRRIVGCVNARWLNRLNQRLYFSCPRGQSIYQIRSKHSNRAEDRYWDLRCRNSDANGNCYWTRFLNRFDAIVSFNCKSNEVISGMFSIHNNRREDRMFKVKCCKVTVRGYCFLFEIHLDALKKHKYKTQHVDLLRLGRSLRKCYQTPYINDYDGYFNYIISKLYDY</sequence>
<comment type="caution">
    <text evidence="5">The sequence shown here is derived from an EMBL/GenBank/DDBJ whole genome shotgun (WGS) entry which is preliminary data.</text>
</comment>
<dbReference type="Proteomes" id="UP001217089">
    <property type="component" value="Unassembled WGS sequence"/>
</dbReference>
<name>A0ABQ9EWV8_TEGGR</name>
<evidence type="ECO:0000256" key="3">
    <source>
        <dbReference type="ARBA" id="ARBA00022525"/>
    </source>
</evidence>
<keyword evidence="6" id="KW-1185">Reference proteome</keyword>
<comment type="subcellular location">
    <subcellularLocation>
        <location evidence="1">Secreted</location>
    </subcellularLocation>
</comment>
<keyword evidence="4" id="KW-1015">Disulfide bond</keyword>
<proteinExistence type="inferred from homology"/>
<protein>
    <submittedName>
        <fullName evidence="5">Uncharacterized protein</fullName>
    </submittedName>
</protein>
<evidence type="ECO:0000256" key="4">
    <source>
        <dbReference type="ARBA" id="ARBA00023157"/>
    </source>
</evidence>
<organism evidence="5 6">
    <name type="scientific">Tegillarca granosa</name>
    <name type="common">Malaysian cockle</name>
    <name type="synonym">Anadara granosa</name>
    <dbReference type="NCBI Taxonomy" id="220873"/>
    <lineage>
        <taxon>Eukaryota</taxon>
        <taxon>Metazoa</taxon>
        <taxon>Spiralia</taxon>
        <taxon>Lophotrochozoa</taxon>
        <taxon>Mollusca</taxon>
        <taxon>Bivalvia</taxon>
        <taxon>Autobranchia</taxon>
        <taxon>Pteriomorphia</taxon>
        <taxon>Arcoida</taxon>
        <taxon>Arcoidea</taxon>
        <taxon>Arcidae</taxon>
        <taxon>Tegillarca</taxon>
    </lineage>
</organism>
<comment type="similarity">
    <text evidence="2">Belongs to the dermatopontin family.</text>
</comment>
<dbReference type="InterPro" id="IPR026645">
    <property type="entry name" value="Dermatopontin"/>
</dbReference>
<dbReference type="PANTHER" id="PTHR15040:SF1">
    <property type="entry name" value="DERMATOPONTIN-LIKE ISOFORM X1"/>
    <property type="match status" value="1"/>
</dbReference>
<reference evidence="5 6" key="1">
    <citation type="submission" date="2022-12" db="EMBL/GenBank/DDBJ databases">
        <title>Chromosome-level genome of Tegillarca granosa.</title>
        <authorList>
            <person name="Kim J."/>
        </authorList>
    </citation>
    <scope>NUCLEOTIDE SEQUENCE [LARGE SCALE GENOMIC DNA]</scope>
    <source>
        <strain evidence="5">Teg-2019</strain>
        <tissue evidence="5">Adductor muscle</tissue>
    </source>
</reference>